<dbReference type="CDD" id="cd07080">
    <property type="entry name" value="ALDH_Acyl-CoA-Red_LuxC"/>
    <property type="match status" value="1"/>
</dbReference>
<evidence type="ECO:0000256" key="1">
    <source>
        <dbReference type="ARBA" id="ARBA00022857"/>
    </source>
</evidence>
<dbReference type="RefSeq" id="WP_343768285.1">
    <property type="nucleotide sequence ID" value="NZ_BAAACF010000001.1"/>
</dbReference>
<reference evidence="2 3" key="1">
    <citation type="journal article" date="2019" name="Int. J. Syst. Evol. Microbiol.">
        <title>The Global Catalogue of Microorganisms (GCM) 10K type strain sequencing project: providing services to taxonomists for standard genome sequencing and annotation.</title>
        <authorList>
            <consortium name="The Broad Institute Genomics Platform"/>
            <consortium name="The Broad Institute Genome Sequencing Center for Infectious Disease"/>
            <person name="Wu L."/>
            <person name="Ma J."/>
        </authorList>
    </citation>
    <scope>NUCLEOTIDE SEQUENCE [LARGE SCALE GENOMIC DNA]</scope>
    <source>
        <strain evidence="2 3">JCM 1405</strain>
    </source>
</reference>
<protein>
    <recommendedName>
        <fullName evidence="4">Acyl-CoA reductase</fullName>
    </recommendedName>
</protein>
<dbReference type="Pfam" id="PF05893">
    <property type="entry name" value="LuxC"/>
    <property type="match status" value="1"/>
</dbReference>
<dbReference type="EMBL" id="BAAACF010000001">
    <property type="protein sequence ID" value="GAA0722688.1"/>
    <property type="molecule type" value="Genomic_DNA"/>
</dbReference>
<comment type="caution">
    <text evidence="2">The sequence shown here is derived from an EMBL/GenBank/DDBJ whole genome shotgun (WGS) entry which is preliminary data.</text>
</comment>
<organism evidence="2 3">
    <name type="scientific">Clostridium malenominatum</name>
    <dbReference type="NCBI Taxonomy" id="1539"/>
    <lineage>
        <taxon>Bacteria</taxon>
        <taxon>Bacillati</taxon>
        <taxon>Bacillota</taxon>
        <taxon>Clostridia</taxon>
        <taxon>Eubacteriales</taxon>
        <taxon>Clostridiaceae</taxon>
        <taxon>Clostridium</taxon>
    </lineage>
</organism>
<sequence length="438" mass="50154">MIKCFSFNGEFYKEGKIIYSFEEIYESLRGNEKYIVPIPVDAMVALIDAYGKAISKDKSLLKEEGVPFLSFYLKKNNLYNIIDLNIKNKSFLDKFIEVEDKKYIKAQKRGLVCHWIAANVPTLGIYSIFQSILCRNSNLVKVPEESINILIKLLKPIREIKINFGGVEYLGIDILKNICIVNFSSSSIESNTEMSKMADCRVFWGGEEGLRVIRKLPQKTTCKDIIFGPKYSFAVFEKEVLESSDLEKHLESLALDIIAFNQRACSSPHVLFIEKSSLTIEEVCNKFINIFKKVMKRYHENYINTGVTSSIVNIRGEYALDLNKMLYCSQDLQYTILLNNDFKLEEPIGGRTIFIKEVNEVFEIEKLITPRIQTVGIAFKSEEKAIKLAEALTNLGVDRIVKVGYMSLYDNPWDGTFPLNELVRWCSLNINGMIENEG</sequence>
<dbReference type="InterPro" id="IPR008670">
    <property type="entry name" value="CoA_reduct_LuxC"/>
</dbReference>
<gene>
    <name evidence="2" type="ORF">GCM10008905_14470</name>
</gene>
<name>A0ABN1IWP7_9CLOT</name>
<evidence type="ECO:0008006" key="4">
    <source>
        <dbReference type="Google" id="ProtNLM"/>
    </source>
</evidence>
<dbReference type="Proteomes" id="UP001500339">
    <property type="component" value="Unassembled WGS sequence"/>
</dbReference>
<dbReference type="SUPFAM" id="SSF53720">
    <property type="entry name" value="ALDH-like"/>
    <property type="match status" value="1"/>
</dbReference>
<evidence type="ECO:0000313" key="2">
    <source>
        <dbReference type="EMBL" id="GAA0722688.1"/>
    </source>
</evidence>
<keyword evidence="3" id="KW-1185">Reference proteome</keyword>
<keyword evidence="1" id="KW-0521">NADP</keyword>
<proteinExistence type="predicted"/>
<evidence type="ECO:0000313" key="3">
    <source>
        <dbReference type="Proteomes" id="UP001500339"/>
    </source>
</evidence>
<accession>A0ABN1IWP7</accession>
<dbReference type="InterPro" id="IPR016161">
    <property type="entry name" value="Ald_DH/histidinol_DH"/>
</dbReference>